<keyword evidence="7 12" id="KW-0560">Oxidoreductase</keyword>
<keyword evidence="10" id="KW-0472">Membrane</keyword>
<keyword evidence="4" id="KW-0812">Transmembrane</keyword>
<dbReference type="SUPFAM" id="SSF48264">
    <property type="entry name" value="Cytochrome P450"/>
    <property type="match status" value="1"/>
</dbReference>
<evidence type="ECO:0000313" key="15">
    <source>
        <dbReference type="Proteomes" id="UP000015453"/>
    </source>
</evidence>
<dbReference type="GO" id="GO:0016705">
    <property type="term" value="F:oxidoreductase activity, acting on paired donors, with incorporation or reduction of molecular oxygen"/>
    <property type="evidence" value="ECO:0007669"/>
    <property type="project" value="InterPro"/>
</dbReference>
<evidence type="ECO:0000256" key="5">
    <source>
        <dbReference type="ARBA" id="ARBA00022723"/>
    </source>
</evidence>
<dbReference type="FunFam" id="1.10.630.10:FF:000007">
    <property type="entry name" value="Cytochrome P450 76C4"/>
    <property type="match status" value="1"/>
</dbReference>
<dbReference type="EMBL" id="AUSU01006049">
    <property type="protein sequence ID" value="EPS62574.1"/>
    <property type="molecule type" value="Genomic_DNA"/>
</dbReference>
<dbReference type="OrthoDB" id="1739549at2759"/>
<protein>
    <recommendedName>
        <fullName evidence="16">Cytochrome P450</fullName>
    </recommendedName>
</protein>
<dbReference type="InterPro" id="IPR001128">
    <property type="entry name" value="Cyt_P450"/>
</dbReference>
<evidence type="ECO:0000256" key="12">
    <source>
        <dbReference type="RuleBase" id="RU000461"/>
    </source>
</evidence>
<evidence type="ECO:0000256" key="4">
    <source>
        <dbReference type="ARBA" id="ARBA00022692"/>
    </source>
</evidence>
<keyword evidence="8 11" id="KW-0408">Iron</keyword>
<feature type="chain" id="PRO_5004548914" description="Cytochrome P450" evidence="13">
    <location>
        <begin position="17"/>
        <end position="476"/>
    </location>
</feature>
<evidence type="ECO:0000256" key="13">
    <source>
        <dbReference type="SAM" id="SignalP"/>
    </source>
</evidence>
<organism evidence="14 15">
    <name type="scientific">Genlisea aurea</name>
    <dbReference type="NCBI Taxonomy" id="192259"/>
    <lineage>
        <taxon>Eukaryota</taxon>
        <taxon>Viridiplantae</taxon>
        <taxon>Streptophyta</taxon>
        <taxon>Embryophyta</taxon>
        <taxon>Tracheophyta</taxon>
        <taxon>Spermatophyta</taxon>
        <taxon>Magnoliopsida</taxon>
        <taxon>eudicotyledons</taxon>
        <taxon>Gunneridae</taxon>
        <taxon>Pentapetalae</taxon>
        <taxon>asterids</taxon>
        <taxon>lamiids</taxon>
        <taxon>Lamiales</taxon>
        <taxon>Lentibulariaceae</taxon>
        <taxon>Genlisea</taxon>
    </lineage>
</organism>
<keyword evidence="3 11" id="KW-0349">Heme</keyword>
<feature type="non-terminal residue" evidence="14">
    <location>
        <position position="476"/>
    </location>
</feature>
<dbReference type="GO" id="GO:0020037">
    <property type="term" value="F:heme binding"/>
    <property type="evidence" value="ECO:0007669"/>
    <property type="project" value="InterPro"/>
</dbReference>
<comment type="subcellular location">
    <subcellularLocation>
        <location evidence="1">Membrane</location>
        <topology evidence="1">Single-pass membrane protein</topology>
    </subcellularLocation>
</comment>
<dbReference type="PRINTS" id="PR00463">
    <property type="entry name" value="EP450I"/>
</dbReference>
<keyword evidence="15" id="KW-1185">Reference proteome</keyword>
<dbReference type="AlphaFoldDB" id="S8C707"/>
<dbReference type="PRINTS" id="PR00385">
    <property type="entry name" value="P450"/>
</dbReference>
<dbReference type="GO" id="GO:0016020">
    <property type="term" value="C:membrane"/>
    <property type="evidence" value="ECO:0007669"/>
    <property type="project" value="UniProtKB-SubCell"/>
</dbReference>
<evidence type="ECO:0000256" key="2">
    <source>
        <dbReference type="ARBA" id="ARBA00010617"/>
    </source>
</evidence>
<evidence type="ECO:0000256" key="7">
    <source>
        <dbReference type="ARBA" id="ARBA00023002"/>
    </source>
</evidence>
<gene>
    <name evidence="14" type="ORF">M569_12216</name>
</gene>
<dbReference type="Gene3D" id="1.10.630.10">
    <property type="entry name" value="Cytochrome P450"/>
    <property type="match status" value="1"/>
</dbReference>
<keyword evidence="13" id="KW-0732">Signal</keyword>
<keyword evidence="6" id="KW-1133">Transmembrane helix</keyword>
<evidence type="ECO:0008006" key="16">
    <source>
        <dbReference type="Google" id="ProtNLM"/>
    </source>
</evidence>
<comment type="cofactor">
    <cofactor evidence="11">
        <name>heme</name>
        <dbReference type="ChEBI" id="CHEBI:30413"/>
    </cofactor>
</comment>
<sequence length="476" mass="54199">FMLLLLLLPLMVLIYRRQNNRRLPPGPPRLPIIGNILQFGRNPHRSLADLAEKYGPLMHLKLGFVDMIVLSSPETAKQVIHGQDHLVSYRPQLAFGRAHDHNEKSVVWINDVARRTPLKKLCKEHLFSLQKLDESECLRREKIEDLRDYLHECSDSGTVVNVADAAFTTSLNMISSSFFSTDFATFDSEKSQEVKEIVHMIMKLLGSPNLADYFPFLKPFDPRGIQRKAEVCFGKLFDVFNRFIDERMRSGTRKNDLLQALLDVGNMEGSNFTRDDILHVLLDLFVAGTDTTSATVEWAMTELLRNPSKMTIVKNELKDVVGDKTQVEESDTLKLPYLEAVIKETFRLHPVAPLMVPRTTSADVEIDGYVVPKDAHILVNIWAVGRSARVWESPESFIPERFLNSKIDLKGQNFELIPFGSGRRRCLGVPLVLRVVPLVVASMIHDIDWELENGTPPEKMDMNDEFKLSLQKLIPL</sequence>
<reference evidence="14 15" key="1">
    <citation type="journal article" date="2013" name="BMC Genomics">
        <title>The miniature genome of a carnivorous plant Genlisea aurea contains a low number of genes and short non-coding sequences.</title>
        <authorList>
            <person name="Leushkin E.V."/>
            <person name="Sutormin R.A."/>
            <person name="Nabieva E.R."/>
            <person name="Penin A.A."/>
            <person name="Kondrashov A.S."/>
            <person name="Logacheva M.D."/>
        </authorList>
    </citation>
    <scope>NUCLEOTIDE SEQUENCE [LARGE SCALE GENOMIC DNA]</scope>
</reference>
<evidence type="ECO:0000256" key="3">
    <source>
        <dbReference type="ARBA" id="ARBA00022617"/>
    </source>
</evidence>
<evidence type="ECO:0000256" key="1">
    <source>
        <dbReference type="ARBA" id="ARBA00004167"/>
    </source>
</evidence>
<dbReference type="GO" id="GO:0004497">
    <property type="term" value="F:monooxygenase activity"/>
    <property type="evidence" value="ECO:0007669"/>
    <property type="project" value="UniProtKB-KW"/>
</dbReference>
<name>S8C707_9LAMI</name>
<feature type="signal peptide" evidence="13">
    <location>
        <begin position="1"/>
        <end position="16"/>
    </location>
</feature>
<dbReference type="Proteomes" id="UP000015453">
    <property type="component" value="Unassembled WGS sequence"/>
</dbReference>
<comment type="caution">
    <text evidence="14">The sequence shown here is derived from an EMBL/GenBank/DDBJ whole genome shotgun (WGS) entry which is preliminary data.</text>
</comment>
<keyword evidence="5 11" id="KW-0479">Metal-binding</keyword>
<dbReference type="PROSITE" id="PS00086">
    <property type="entry name" value="CYTOCHROME_P450"/>
    <property type="match status" value="1"/>
</dbReference>
<evidence type="ECO:0000256" key="11">
    <source>
        <dbReference type="PIRSR" id="PIRSR602401-1"/>
    </source>
</evidence>
<proteinExistence type="inferred from homology"/>
<comment type="similarity">
    <text evidence="2 12">Belongs to the cytochrome P450 family.</text>
</comment>
<evidence type="ECO:0000256" key="8">
    <source>
        <dbReference type="ARBA" id="ARBA00023004"/>
    </source>
</evidence>
<evidence type="ECO:0000313" key="14">
    <source>
        <dbReference type="EMBL" id="EPS62574.1"/>
    </source>
</evidence>
<dbReference type="InterPro" id="IPR036396">
    <property type="entry name" value="Cyt_P450_sf"/>
</dbReference>
<dbReference type="InterPro" id="IPR017972">
    <property type="entry name" value="Cyt_P450_CS"/>
</dbReference>
<evidence type="ECO:0000256" key="9">
    <source>
        <dbReference type="ARBA" id="ARBA00023033"/>
    </source>
</evidence>
<dbReference type="Pfam" id="PF00067">
    <property type="entry name" value="p450"/>
    <property type="match status" value="1"/>
</dbReference>
<accession>S8C707</accession>
<evidence type="ECO:0000256" key="6">
    <source>
        <dbReference type="ARBA" id="ARBA00022989"/>
    </source>
</evidence>
<feature type="non-terminal residue" evidence="14">
    <location>
        <position position="1"/>
    </location>
</feature>
<evidence type="ECO:0000256" key="10">
    <source>
        <dbReference type="ARBA" id="ARBA00023136"/>
    </source>
</evidence>
<dbReference type="PANTHER" id="PTHR47950:SF4">
    <property type="entry name" value="GERANIOL 8-HYDROXYLASE-LIKE"/>
    <property type="match status" value="1"/>
</dbReference>
<dbReference type="InterPro" id="IPR002401">
    <property type="entry name" value="Cyt_P450_E_grp-I"/>
</dbReference>
<feature type="binding site" description="axial binding residue" evidence="11">
    <location>
        <position position="426"/>
    </location>
    <ligand>
        <name>heme</name>
        <dbReference type="ChEBI" id="CHEBI:30413"/>
    </ligand>
    <ligandPart>
        <name>Fe</name>
        <dbReference type="ChEBI" id="CHEBI:18248"/>
    </ligandPart>
</feature>
<dbReference type="PANTHER" id="PTHR47950">
    <property type="entry name" value="CYTOCHROME P450, FAMILY 76, SUBFAMILY C, POLYPEPTIDE 5-RELATED"/>
    <property type="match status" value="1"/>
</dbReference>
<dbReference type="CDD" id="cd11073">
    <property type="entry name" value="CYP76-like"/>
    <property type="match status" value="1"/>
</dbReference>
<keyword evidence="9 12" id="KW-0503">Monooxygenase</keyword>
<dbReference type="GO" id="GO:0005506">
    <property type="term" value="F:iron ion binding"/>
    <property type="evidence" value="ECO:0007669"/>
    <property type="project" value="InterPro"/>
</dbReference>